<keyword evidence="12" id="KW-0150">Chloroplast</keyword>
<dbReference type="PRINTS" id="PR00096">
    <property type="entry name" value="GATASE"/>
</dbReference>
<dbReference type="PRINTS" id="PR00099">
    <property type="entry name" value="CPSGATASE"/>
</dbReference>
<dbReference type="InterPro" id="IPR035686">
    <property type="entry name" value="CPSase_GATase1"/>
</dbReference>
<sequence>MSYSLYRSALCLQDKTLYKGWSFFNLSTYTGEIVFNTSMTGYQEILSDPSYSGQMVVFTYPEIGNTGLNKQDNESNFIHAKAIIARNISNLSSSWRSEISLKDYIYKKRIPHIFGIDTRSLTKHLRSCGVMSASLSNCNNSNEASMIYPVELNSLDLIRKITTNSTYLVKYMDYMSIYTNIVFPSYCKFPIITNSIKRYRIVVLDFGLKFNILRHLLSLGCHVDVLPGTSNYFTIKKYRPDGILLSNGPGDPSLFKYVINTIRKIVHFSNVPIFGICMGHQILNLSCNSNSSKLTFGHRGANHPVGFANYSELTSQNHGFVIDSNSNSFKNINLTQEAKYLNLNDFTVAATFNNVYPFFSVQYHPESNPGPHDSEYLFKTFIELMNIIK</sequence>
<dbReference type="GO" id="GO:0044205">
    <property type="term" value="P:'de novo' UMP biosynthetic process"/>
    <property type="evidence" value="ECO:0007669"/>
    <property type="project" value="UniProtKB-UniRule"/>
</dbReference>
<feature type="binding site" evidence="10">
    <location>
        <position position="250"/>
    </location>
    <ligand>
        <name>L-glutamine</name>
        <dbReference type="ChEBI" id="CHEBI:58359"/>
    </ligand>
</feature>
<dbReference type="GO" id="GO:0006207">
    <property type="term" value="P:'de novo' pyrimidine nucleobase biosynthetic process"/>
    <property type="evidence" value="ECO:0007669"/>
    <property type="project" value="InterPro"/>
</dbReference>
<evidence type="ECO:0000256" key="5">
    <source>
        <dbReference type="ARBA" id="ARBA00022840"/>
    </source>
</evidence>
<comment type="subcellular location">
    <subcellularLocation>
        <location evidence="10">Plastid</location>
        <location evidence="10">Chloroplast</location>
    </subcellularLocation>
</comment>
<dbReference type="NCBIfam" id="NF009475">
    <property type="entry name" value="PRK12838.1"/>
    <property type="match status" value="1"/>
</dbReference>
<dbReference type="PRINTS" id="PR00097">
    <property type="entry name" value="ANTSNTHASEII"/>
</dbReference>
<dbReference type="RefSeq" id="YP_009393840.1">
    <property type="nucleotide sequence ID" value="NC_035270.1"/>
</dbReference>
<comment type="catalytic activity">
    <reaction evidence="9 10">
        <text>L-glutamine + H2O = L-glutamate + NH4(+)</text>
        <dbReference type="Rhea" id="RHEA:15889"/>
        <dbReference type="ChEBI" id="CHEBI:15377"/>
        <dbReference type="ChEBI" id="CHEBI:28938"/>
        <dbReference type="ChEBI" id="CHEBI:29985"/>
        <dbReference type="ChEBI" id="CHEBI:58359"/>
    </reaction>
</comment>
<gene>
    <name evidence="10 12" type="primary">carA</name>
</gene>
<comment type="pathway">
    <text evidence="1 10">Amino-acid biosynthesis; L-arginine biosynthesis; carbamoyl phosphate from bicarbonate: step 1/1.</text>
</comment>
<name>A0A1Z1M928_9FLOR</name>
<dbReference type="EMBL" id="MF101423">
    <property type="protein sequence ID" value="ARW62402.1"/>
    <property type="molecule type" value="Genomic_DNA"/>
</dbReference>
<dbReference type="UniPathway" id="UPA00070">
    <property type="reaction ID" value="UER00115"/>
</dbReference>
<dbReference type="GO" id="GO:0009507">
    <property type="term" value="C:chloroplast"/>
    <property type="evidence" value="ECO:0007669"/>
    <property type="project" value="UniProtKB-SubCell"/>
</dbReference>
<feature type="active site" description="Nucleophile" evidence="10">
    <location>
        <position position="277"/>
    </location>
</feature>
<dbReference type="GeneID" id="33355603"/>
<dbReference type="EC" id="6.3.5.5" evidence="10"/>
<dbReference type="GO" id="GO:0005524">
    <property type="term" value="F:ATP binding"/>
    <property type="evidence" value="ECO:0007669"/>
    <property type="project" value="UniProtKB-UniRule"/>
</dbReference>
<dbReference type="InterPro" id="IPR002474">
    <property type="entry name" value="CarbamoylP_synth_ssu_N"/>
</dbReference>
<dbReference type="PROSITE" id="PS51273">
    <property type="entry name" value="GATASE_TYPE_1"/>
    <property type="match status" value="1"/>
</dbReference>
<comment type="subunit">
    <text evidence="10">Composed of two chains; the small (or glutamine) chain promotes the hydrolysis of glutamine to ammonia, which is used by the large (or ammonia) chain to synthesize carbamoyl phosphate. Tetramer of heterodimers (alpha,beta)4.</text>
</comment>
<evidence type="ECO:0000256" key="3">
    <source>
        <dbReference type="ARBA" id="ARBA00022598"/>
    </source>
</evidence>
<dbReference type="GO" id="GO:0006526">
    <property type="term" value="P:L-arginine biosynthetic process"/>
    <property type="evidence" value="ECO:0007669"/>
    <property type="project" value="UniProtKB-UniRule"/>
</dbReference>
<dbReference type="Gene3D" id="3.50.30.20">
    <property type="entry name" value="Carbamoyl-phosphate synthase small subunit, N-terminal domain"/>
    <property type="match status" value="1"/>
</dbReference>
<keyword evidence="10" id="KW-0028">Amino-acid biosynthesis</keyword>
<geneLocation type="chloroplast" evidence="12"/>
<comment type="pathway">
    <text evidence="10">Pyrimidine metabolism; UMP biosynthesis via de novo pathway; (S)-dihydroorotate from bicarbonate: step 1/3.</text>
</comment>
<dbReference type="HAMAP" id="MF_01209">
    <property type="entry name" value="CPSase_S_chain"/>
    <property type="match status" value="1"/>
</dbReference>
<keyword evidence="6 10" id="KW-0315">Glutamine amidotransferase</keyword>
<dbReference type="SUPFAM" id="SSF52021">
    <property type="entry name" value="Carbamoyl phosphate synthetase, small subunit N-terminal domain"/>
    <property type="match status" value="1"/>
</dbReference>
<dbReference type="InterPro" id="IPR036480">
    <property type="entry name" value="CarbP_synth_ssu_N_sf"/>
</dbReference>
<dbReference type="PANTHER" id="PTHR43418:SF7">
    <property type="entry name" value="CARBAMOYL-PHOSPHATE SYNTHASE SMALL CHAIN"/>
    <property type="match status" value="1"/>
</dbReference>
<comment type="catalytic activity">
    <reaction evidence="8 10">
        <text>hydrogencarbonate + L-glutamine + 2 ATP + H2O = carbamoyl phosphate + L-glutamate + 2 ADP + phosphate + 2 H(+)</text>
        <dbReference type="Rhea" id="RHEA:18633"/>
        <dbReference type="ChEBI" id="CHEBI:15377"/>
        <dbReference type="ChEBI" id="CHEBI:15378"/>
        <dbReference type="ChEBI" id="CHEBI:17544"/>
        <dbReference type="ChEBI" id="CHEBI:29985"/>
        <dbReference type="ChEBI" id="CHEBI:30616"/>
        <dbReference type="ChEBI" id="CHEBI:43474"/>
        <dbReference type="ChEBI" id="CHEBI:58228"/>
        <dbReference type="ChEBI" id="CHEBI:58359"/>
        <dbReference type="ChEBI" id="CHEBI:456216"/>
        <dbReference type="EC" id="6.3.5.5"/>
    </reaction>
</comment>
<dbReference type="SUPFAM" id="SSF52317">
    <property type="entry name" value="Class I glutamine amidotransferase-like"/>
    <property type="match status" value="1"/>
</dbReference>
<dbReference type="UniPathway" id="UPA00068">
    <property type="reaction ID" value="UER00171"/>
</dbReference>
<comment type="similarity">
    <text evidence="2 10">Belongs to the CarA family.</text>
</comment>
<feature type="active site" evidence="10">
    <location>
        <position position="364"/>
    </location>
</feature>
<feature type="binding site" evidence="10">
    <location>
        <position position="317"/>
    </location>
    <ligand>
        <name>L-glutamine</name>
        <dbReference type="ChEBI" id="CHEBI:58359"/>
    </ligand>
</feature>
<evidence type="ECO:0000256" key="2">
    <source>
        <dbReference type="ARBA" id="ARBA00007800"/>
    </source>
</evidence>
<dbReference type="Gene3D" id="3.40.50.880">
    <property type="match status" value="1"/>
</dbReference>
<keyword evidence="3 10" id="KW-0436">Ligase</keyword>
<evidence type="ECO:0000256" key="6">
    <source>
        <dbReference type="ARBA" id="ARBA00022962"/>
    </source>
</evidence>
<keyword evidence="10" id="KW-0055">Arginine biosynthesis</keyword>
<evidence type="ECO:0000259" key="11">
    <source>
        <dbReference type="SMART" id="SM01097"/>
    </source>
</evidence>
<dbReference type="SMART" id="SM01097">
    <property type="entry name" value="CPSase_sm_chain"/>
    <property type="match status" value="1"/>
</dbReference>
<dbReference type="PANTHER" id="PTHR43418">
    <property type="entry name" value="MULTIFUNCTIONAL TRYPTOPHAN BIOSYNTHESIS PROTEIN-RELATED"/>
    <property type="match status" value="1"/>
</dbReference>
<evidence type="ECO:0000256" key="1">
    <source>
        <dbReference type="ARBA" id="ARBA00005077"/>
    </source>
</evidence>
<dbReference type="InterPro" id="IPR006274">
    <property type="entry name" value="CarbamoylP_synth_ssu"/>
</dbReference>
<protein>
    <recommendedName>
        <fullName evidence="10">Carbamoyl phosphate synthase small chain</fullName>
        <ecNumber evidence="10">6.3.5.5</ecNumber>
    </recommendedName>
    <alternativeName>
        <fullName evidence="10">Carbamoyl phosphate synthetase glutamine chain</fullName>
    </alternativeName>
</protein>
<dbReference type="Pfam" id="PF00988">
    <property type="entry name" value="CPSase_sm_chain"/>
    <property type="match status" value="1"/>
</dbReference>
<dbReference type="AlphaFoldDB" id="A0A1Z1M928"/>
<feature type="binding site" evidence="10">
    <location>
        <position position="248"/>
    </location>
    <ligand>
        <name>L-glutamine</name>
        <dbReference type="ChEBI" id="CHEBI:58359"/>
    </ligand>
</feature>
<evidence type="ECO:0000313" key="12">
    <source>
        <dbReference type="EMBL" id="ARW62402.1"/>
    </source>
</evidence>
<dbReference type="GO" id="GO:0006541">
    <property type="term" value="P:glutamine metabolic process"/>
    <property type="evidence" value="ECO:0007669"/>
    <property type="project" value="InterPro"/>
</dbReference>
<organism evidence="12">
    <name type="scientific">Polysiphonia sertularioides</name>
    <dbReference type="NCBI Taxonomy" id="945028"/>
    <lineage>
        <taxon>Eukaryota</taxon>
        <taxon>Rhodophyta</taxon>
        <taxon>Florideophyceae</taxon>
        <taxon>Rhodymeniophycidae</taxon>
        <taxon>Ceramiales</taxon>
        <taxon>Rhodomelaceae</taxon>
        <taxon>Polysiphonioideae</taxon>
        <taxon>Polysiphonia</taxon>
    </lineage>
</organism>
<dbReference type="GO" id="GO:0004088">
    <property type="term" value="F:carbamoyl-phosphate synthase (glutamine-hydrolyzing) activity"/>
    <property type="evidence" value="ECO:0007669"/>
    <property type="project" value="UniProtKB-UniRule"/>
</dbReference>
<comment type="subunit">
    <text evidence="7">Heterodimer composed of 2 chains; the small (or glutamine) chain promotes the hydrolysis of glutamine to ammonia, which is used by the large (or ammonia) chain to synthesize carbamoyl phosphate.</text>
</comment>
<reference evidence="12" key="1">
    <citation type="journal article" date="2017" name="J. Phycol.">
        <title>Analysis of chloroplast genomes and a supermatrix inform reclassification of the Rhodomelaceae (Rhodophyta).</title>
        <authorList>
            <person name="Diaz-Tapia P."/>
            <person name="Maggs C.A."/>
            <person name="West J.A."/>
            <person name="Verbruggen H."/>
        </authorList>
    </citation>
    <scope>NUCLEOTIDE SEQUENCE</scope>
    <source>
        <strain evidence="12">PD0863</strain>
    </source>
</reference>
<feature type="domain" description="Carbamoyl-phosphate synthase small subunit N-terminal" evidence="11">
    <location>
        <begin position="6"/>
        <end position="136"/>
    </location>
</feature>
<evidence type="ECO:0000256" key="4">
    <source>
        <dbReference type="ARBA" id="ARBA00022741"/>
    </source>
</evidence>
<accession>A0A1Z1M928</accession>
<evidence type="ECO:0000256" key="9">
    <source>
        <dbReference type="ARBA" id="ARBA00049285"/>
    </source>
</evidence>
<evidence type="ECO:0000256" key="7">
    <source>
        <dbReference type="ARBA" id="ARBA00044031"/>
    </source>
</evidence>
<dbReference type="CDD" id="cd01744">
    <property type="entry name" value="GATase1_CPSase"/>
    <property type="match status" value="1"/>
</dbReference>
<feature type="binding site" evidence="10">
    <location>
        <position position="281"/>
    </location>
    <ligand>
        <name>L-glutamine</name>
        <dbReference type="ChEBI" id="CHEBI:58359"/>
    </ligand>
</feature>
<keyword evidence="5 10" id="KW-0067">ATP-binding</keyword>
<dbReference type="NCBIfam" id="TIGR01368">
    <property type="entry name" value="CPSaseIIsmall"/>
    <property type="match status" value="1"/>
</dbReference>
<dbReference type="InterPro" id="IPR017926">
    <property type="entry name" value="GATASE"/>
</dbReference>
<dbReference type="Pfam" id="PF00117">
    <property type="entry name" value="GATase"/>
    <property type="match status" value="1"/>
</dbReference>
<feature type="binding site" evidence="10">
    <location>
        <position position="320"/>
    </location>
    <ligand>
        <name>L-glutamine</name>
        <dbReference type="ChEBI" id="CHEBI:58359"/>
    </ligand>
</feature>
<feature type="binding site" evidence="10">
    <location>
        <position position="278"/>
    </location>
    <ligand>
        <name>L-glutamine</name>
        <dbReference type="ChEBI" id="CHEBI:58359"/>
    </ligand>
</feature>
<keyword evidence="4 10" id="KW-0547">Nucleotide-binding</keyword>
<evidence type="ECO:0000256" key="10">
    <source>
        <dbReference type="HAMAP-Rule" id="MF_01209"/>
    </source>
</evidence>
<dbReference type="InterPro" id="IPR050472">
    <property type="entry name" value="Anth_synth/Amidotransfase"/>
</dbReference>
<feature type="region of interest" description="CPSase" evidence="10">
    <location>
        <begin position="1"/>
        <end position="199"/>
    </location>
</feature>
<keyword evidence="12" id="KW-0934">Plastid</keyword>
<feature type="active site" evidence="10">
    <location>
        <position position="366"/>
    </location>
</feature>
<proteinExistence type="inferred from homology"/>
<dbReference type="GO" id="GO:0004359">
    <property type="term" value="F:glutaminase activity"/>
    <property type="evidence" value="ECO:0007669"/>
    <property type="project" value="RHEA"/>
</dbReference>
<feature type="binding site" evidence="10">
    <location>
        <position position="319"/>
    </location>
    <ligand>
        <name>L-glutamine</name>
        <dbReference type="ChEBI" id="CHEBI:58359"/>
    </ligand>
</feature>
<keyword evidence="10" id="KW-0665">Pyrimidine biosynthesis</keyword>
<dbReference type="InterPro" id="IPR029062">
    <property type="entry name" value="Class_I_gatase-like"/>
</dbReference>
<evidence type="ECO:0000256" key="8">
    <source>
        <dbReference type="ARBA" id="ARBA00048816"/>
    </source>
</evidence>
<comment type="function">
    <text evidence="10">Small subunit of the glutamine-dependent carbamoyl phosphate synthetase (CPSase). CPSase catalyzes the formation of carbamoyl phosphate from the ammonia moiety of glutamine, carbonate, and phosphate donated by ATP, constituting the first step of 2 biosynthetic pathways, one leading to arginine and/or urea and the other to pyrimidine nucleotides. The small subunit (glutamine amidotransferase) binds and cleaves glutamine to supply the large subunit with the substrate ammonia.</text>
</comment>
<feature type="binding site" evidence="10">
    <location>
        <position position="50"/>
    </location>
    <ligand>
        <name>L-glutamine</name>
        <dbReference type="ChEBI" id="CHEBI:58359"/>
    </ligand>
</feature>